<feature type="region of interest" description="Disordered" evidence="2">
    <location>
        <begin position="322"/>
        <end position="350"/>
    </location>
</feature>
<evidence type="ECO:0000256" key="2">
    <source>
        <dbReference type="SAM" id="MobiDB-lite"/>
    </source>
</evidence>
<name>A0A0C3DR42_9AGAM</name>
<evidence type="ECO:0000313" key="4">
    <source>
        <dbReference type="Proteomes" id="UP000053989"/>
    </source>
</evidence>
<feature type="region of interest" description="Disordered" evidence="2">
    <location>
        <begin position="185"/>
        <end position="228"/>
    </location>
</feature>
<proteinExistence type="predicted"/>
<dbReference type="Proteomes" id="UP000053989">
    <property type="component" value="Unassembled WGS sequence"/>
</dbReference>
<keyword evidence="1" id="KW-0175">Coiled coil</keyword>
<dbReference type="EMBL" id="KN822082">
    <property type="protein sequence ID" value="KIM58669.1"/>
    <property type="molecule type" value="Genomic_DNA"/>
</dbReference>
<dbReference type="InParanoid" id="A0A0C3DR42"/>
<evidence type="ECO:0000256" key="1">
    <source>
        <dbReference type="SAM" id="Coils"/>
    </source>
</evidence>
<evidence type="ECO:0000313" key="3">
    <source>
        <dbReference type="EMBL" id="KIM58669.1"/>
    </source>
</evidence>
<feature type="compositionally biased region" description="Acidic residues" evidence="2">
    <location>
        <begin position="327"/>
        <end position="350"/>
    </location>
</feature>
<organism evidence="3 4">
    <name type="scientific">Scleroderma citrinum Foug A</name>
    <dbReference type="NCBI Taxonomy" id="1036808"/>
    <lineage>
        <taxon>Eukaryota</taxon>
        <taxon>Fungi</taxon>
        <taxon>Dikarya</taxon>
        <taxon>Basidiomycota</taxon>
        <taxon>Agaricomycotina</taxon>
        <taxon>Agaricomycetes</taxon>
        <taxon>Agaricomycetidae</taxon>
        <taxon>Boletales</taxon>
        <taxon>Sclerodermatineae</taxon>
        <taxon>Sclerodermataceae</taxon>
        <taxon>Scleroderma</taxon>
    </lineage>
</organism>
<reference evidence="4" key="2">
    <citation type="submission" date="2015-01" db="EMBL/GenBank/DDBJ databases">
        <title>Evolutionary Origins and Diversification of the Mycorrhizal Mutualists.</title>
        <authorList>
            <consortium name="DOE Joint Genome Institute"/>
            <consortium name="Mycorrhizal Genomics Consortium"/>
            <person name="Kohler A."/>
            <person name="Kuo A."/>
            <person name="Nagy L.G."/>
            <person name="Floudas D."/>
            <person name="Copeland A."/>
            <person name="Barry K.W."/>
            <person name="Cichocki N."/>
            <person name="Veneault-Fourrey C."/>
            <person name="LaButti K."/>
            <person name="Lindquist E.A."/>
            <person name="Lipzen A."/>
            <person name="Lundell T."/>
            <person name="Morin E."/>
            <person name="Murat C."/>
            <person name="Riley R."/>
            <person name="Ohm R."/>
            <person name="Sun H."/>
            <person name="Tunlid A."/>
            <person name="Henrissat B."/>
            <person name="Grigoriev I.V."/>
            <person name="Hibbett D.S."/>
            <person name="Martin F."/>
        </authorList>
    </citation>
    <scope>NUCLEOTIDE SEQUENCE [LARGE SCALE GENOMIC DNA]</scope>
    <source>
        <strain evidence="4">Foug A</strain>
    </source>
</reference>
<feature type="coiled-coil region" evidence="1">
    <location>
        <begin position="27"/>
        <end position="85"/>
    </location>
</feature>
<dbReference type="AlphaFoldDB" id="A0A0C3DR42"/>
<keyword evidence="4" id="KW-1185">Reference proteome</keyword>
<protein>
    <submittedName>
        <fullName evidence="3">Uncharacterized protein</fullName>
    </submittedName>
</protein>
<sequence length="350" mass="40423">MEFLRLSKDTLINWLILPQVELVSNSEDNAEVAMAKVRERCQREEEAKKQEEEAKAEWWRQKEVRKAAEAQKTEITHQWEEAERQRVIDEAWEQMEREQQEEMQMWARAITVTQGSGTPGPSTAVVVPIARACERCTLLLKEPEGCVVREKGKVWACLLCQKVRKACVWPLGLAEVTVVMGSGNEVSGKPAPRRMRKRAERAVTNTSPRGGEKRKKAHMMMEEGEDDEDAKEVFRVPRALAQVAERMVATEAHDEERLTLEWETVEIWRAHLAMVRRAVDCEEERLEMDRVQLSIAQQQMEDLWKMGTLMRSPFVHLSKGKERAVETEVEVEERGEEVDDKDEDAQGEEE</sequence>
<reference evidence="3 4" key="1">
    <citation type="submission" date="2014-04" db="EMBL/GenBank/DDBJ databases">
        <authorList>
            <consortium name="DOE Joint Genome Institute"/>
            <person name="Kuo A."/>
            <person name="Kohler A."/>
            <person name="Nagy L.G."/>
            <person name="Floudas D."/>
            <person name="Copeland A."/>
            <person name="Barry K.W."/>
            <person name="Cichocki N."/>
            <person name="Veneault-Fourrey C."/>
            <person name="LaButti K."/>
            <person name="Lindquist E.A."/>
            <person name="Lipzen A."/>
            <person name="Lundell T."/>
            <person name="Morin E."/>
            <person name="Murat C."/>
            <person name="Sun H."/>
            <person name="Tunlid A."/>
            <person name="Henrissat B."/>
            <person name="Grigoriev I.V."/>
            <person name="Hibbett D.S."/>
            <person name="Martin F."/>
            <person name="Nordberg H.P."/>
            <person name="Cantor M.N."/>
            <person name="Hua S.X."/>
        </authorList>
    </citation>
    <scope>NUCLEOTIDE SEQUENCE [LARGE SCALE GENOMIC DNA]</scope>
    <source>
        <strain evidence="3 4">Foug A</strain>
    </source>
</reference>
<dbReference type="HOGENOM" id="CLU_068520_0_0_1"/>
<accession>A0A0C3DR42</accession>
<gene>
    <name evidence="3" type="ORF">SCLCIDRAFT_27829</name>
</gene>